<evidence type="ECO:0000256" key="8">
    <source>
        <dbReference type="ARBA" id="ARBA00024209"/>
    </source>
</evidence>
<dbReference type="GO" id="GO:0016020">
    <property type="term" value="C:membrane"/>
    <property type="evidence" value="ECO:0007669"/>
    <property type="project" value="UniProtKB-SubCell"/>
</dbReference>
<evidence type="ECO:0000256" key="3">
    <source>
        <dbReference type="ARBA" id="ARBA00022723"/>
    </source>
</evidence>
<organism evidence="13 14">
    <name type="scientific">Chenopodium quinoa</name>
    <name type="common">Quinoa</name>
    <dbReference type="NCBI Taxonomy" id="63459"/>
    <lineage>
        <taxon>Eukaryota</taxon>
        <taxon>Viridiplantae</taxon>
        <taxon>Streptophyta</taxon>
        <taxon>Embryophyta</taxon>
        <taxon>Tracheophyta</taxon>
        <taxon>Spermatophyta</taxon>
        <taxon>Magnoliopsida</taxon>
        <taxon>eudicotyledons</taxon>
        <taxon>Gunneridae</taxon>
        <taxon>Pentapetalae</taxon>
        <taxon>Caryophyllales</taxon>
        <taxon>Chenopodiaceae</taxon>
        <taxon>Chenopodioideae</taxon>
        <taxon>Atripliceae</taxon>
        <taxon>Chenopodium</taxon>
    </lineage>
</organism>
<gene>
    <name evidence="13" type="primary">LOC110721070</name>
</gene>
<dbReference type="AlphaFoldDB" id="A0A803N4G4"/>
<comment type="similarity">
    <text evidence="8">Belongs to the RING-type zinc finger family. ATL subfamily.</text>
</comment>
<dbReference type="OMA" id="QPKCHTA"/>
<dbReference type="Gene3D" id="3.30.40.10">
    <property type="entry name" value="Zinc/RING finger domain, C3HC4 (zinc finger)"/>
    <property type="match status" value="1"/>
</dbReference>
<reference evidence="13" key="1">
    <citation type="journal article" date="2017" name="Nature">
        <title>The genome of Chenopodium quinoa.</title>
        <authorList>
            <person name="Jarvis D.E."/>
            <person name="Ho Y.S."/>
            <person name="Lightfoot D.J."/>
            <person name="Schmoeckel S.M."/>
            <person name="Li B."/>
            <person name="Borm T.J.A."/>
            <person name="Ohyanagi H."/>
            <person name="Mineta K."/>
            <person name="Michell C.T."/>
            <person name="Saber N."/>
            <person name="Kharbatia N.M."/>
            <person name="Rupper R.R."/>
            <person name="Sharp A.R."/>
            <person name="Dally N."/>
            <person name="Boughton B.A."/>
            <person name="Woo Y.H."/>
            <person name="Gao G."/>
            <person name="Schijlen E.G.W.M."/>
            <person name="Guo X."/>
            <person name="Momin A.A."/>
            <person name="Negrao S."/>
            <person name="Al-Babili S."/>
            <person name="Gehring C."/>
            <person name="Roessner U."/>
            <person name="Jung C."/>
            <person name="Murphy K."/>
            <person name="Arold S.T."/>
            <person name="Gojobori T."/>
            <person name="van der Linden C.G."/>
            <person name="van Loo E.N."/>
            <person name="Jellen E.N."/>
            <person name="Maughan P.J."/>
            <person name="Tester M."/>
        </authorList>
    </citation>
    <scope>NUCLEOTIDE SEQUENCE [LARGE SCALE GENOMIC DNA]</scope>
    <source>
        <strain evidence="13">cv. PI 614886</strain>
    </source>
</reference>
<name>A0A803N4G4_CHEQI</name>
<accession>A0A803N4G4</accession>
<dbReference type="OrthoDB" id="8062037at2759"/>
<dbReference type="Pfam" id="PF13639">
    <property type="entry name" value="zf-RING_2"/>
    <property type="match status" value="1"/>
</dbReference>
<protein>
    <recommendedName>
        <fullName evidence="12">RING-type domain-containing protein</fullName>
    </recommendedName>
</protein>
<dbReference type="GO" id="GO:0008270">
    <property type="term" value="F:zinc ion binding"/>
    <property type="evidence" value="ECO:0007669"/>
    <property type="project" value="UniProtKB-KW"/>
</dbReference>
<dbReference type="InterPro" id="IPR001841">
    <property type="entry name" value="Znf_RING"/>
</dbReference>
<dbReference type="KEGG" id="cqi:110721070"/>
<evidence type="ECO:0000313" key="13">
    <source>
        <dbReference type="EnsemblPlants" id="AUR62040280-RA:cds"/>
    </source>
</evidence>
<keyword evidence="6 11" id="KW-1133">Transmembrane helix</keyword>
<dbReference type="PANTHER" id="PTHR46539:SF9">
    <property type="entry name" value="RING-H2 FINGER PROTEIN ATL56"/>
    <property type="match status" value="1"/>
</dbReference>
<dbReference type="SMR" id="A0A803N4G4"/>
<evidence type="ECO:0000256" key="6">
    <source>
        <dbReference type="ARBA" id="ARBA00022989"/>
    </source>
</evidence>
<dbReference type="PANTHER" id="PTHR46539">
    <property type="entry name" value="E3 UBIQUITIN-PROTEIN LIGASE ATL42"/>
    <property type="match status" value="1"/>
</dbReference>
<evidence type="ECO:0000256" key="5">
    <source>
        <dbReference type="ARBA" id="ARBA00022833"/>
    </source>
</evidence>
<keyword evidence="3" id="KW-0479">Metal-binding</keyword>
<dbReference type="InterPro" id="IPR013083">
    <property type="entry name" value="Znf_RING/FYVE/PHD"/>
</dbReference>
<feature type="domain" description="RING-type" evidence="12">
    <location>
        <begin position="117"/>
        <end position="159"/>
    </location>
</feature>
<dbReference type="Proteomes" id="UP000596660">
    <property type="component" value="Unplaced"/>
</dbReference>
<evidence type="ECO:0000256" key="7">
    <source>
        <dbReference type="ARBA" id="ARBA00023136"/>
    </source>
</evidence>
<feature type="region of interest" description="Disordered" evidence="10">
    <location>
        <begin position="1"/>
        <end position="27"/>
    </location>
</feature>
<dbReference type="SUPFAM" id="SSF57850">
    <property type="entry name" value="RING/U-box"/>
    <property type="match status" value="1"/>
</dbReference>
<sequence length="185" mass="20628">MPRNNRSRQNAITGNNPSHQFPGDFRPPETLTKSNPKLLSILLQALIMAFVISLFFIFVGVAAIIFIHLCIAGGALRHRHRRNQRRPISGNEDLSSGYSLELLKTLPKSLFKGSEVCTICLDNLLEGESCRVLPGCNHVFHLNCVDKWILKSPVCPVCRSSIKKTDHEGKGRGSIDWEHLWAACG</sequence>
<dbReference type="SMART" id="SM00184">
    <property type="entry name" value="RING"/>
    <property type="match status" value="1"/>
</dbReference>
<evidence type="ECO:0000256" key="2">
    <source>
        <dbReference type="ARBA" id="ARBA00022692"/>
    </source>
</evidence>
<keyword evidence="5" id="KW-0862">Zinc</keyword>
<dbReference type="PROSITE" id="PS50089">
    <property type="entry name" value="ZF_RING_2"/>
    <property type="match status" value="1"/>
</dbReference>
<dbReference type="RefSeq" id="XP_021755877.1">
    <property type="nucleotide sequence ID" value="XM_021900185.1"/>
</dbReference>
<keyword evidence="14" id="KW-1185">Reference proteome</keyword>
<evidence type="ECO:0000259" key="12">
    <source>
        <dbReference type="PROSITE" id="PS50089"/>
    </source>
</evidence>
<evidence type="ECO:0000256" key="1">
    <source>
        <dbReference type="ARBA" id="ARBA00004370"/>
    </source>
</evidence>
<comment type="subcellular location">
    <subcellularLocation>
        <location evidence="1">Membrane</location>
    </subcellularLocation>
</comment>
<keyword evidence="2 11" id="KW-0812">Transmembrane</keyword>
<dbReference type="EnsemblPlants" id="AUR62040280-RA">
    <property type="protein sequence ID" value="AUR62040280-RA:cds"/>
    <property type="gene ID" value="AUR62040280"/>
</dbReference>
<proteinExistence type="inferred from homology"/>
<keyword evidence="7 11" id="KW-0472">Membrane</keyword>
<feature type="compositionally biased region" description="Polar residues" evidence="10">
    <location>
        <begin position="7"/>
        <end position="19"/>
    </location>
</feature>
<reference evidence="13" key="2">
    <citation type="submission" date="2021-03" db="UniProtKB">
        <authorList>
            <consortium name="EnsemblPlants"/>
        </authorList>
    </citation>
    <scope>IDENTIFICATION</scope>
</reference>
<evidence type="ECO:0000256" key="10">
    <source>
        <dbReference type="SAM" id="MobiDB-lite"/>
    </source>
</evidence>
<evidence type="ECO:0000256" key="4">
    <source>
        <dbReference type="ARBA" id="ARBA00022771"/>
    </source>
</evidence>
<evidence type="ECO:0000256" key="11">
    <source>
        <dbReference type="SAM" id="Phobius"/>
    </source>
</evidence>
<feature type="transmembrane region" description="Helical" evidence="11">
    <location>
        <begin position="43"/>
        <end position="76"/>
    </location>
</feature>
<evidence type="ECO:0000313" key="14">
    <source>
        <dbReference type="Proteomes" id="UP000596660"/>
    </source>
</evidence>
<evidence type="ECO:0000256" key="9">
    <source>
        <dbReference type="PROSITE-ProRule" id="PRU00175"/>
    </source>
</evidence>
<keyword evidence="4 9" id="KW-0863">Zinc-finger</keyword>
<dbReference type="GeneID" id="110721070"/>
<dbReference type="Gramene" id="AUR62040280-RA">
    <property type="protein sequence ID" value="AUR62040280-RA:cds"/>
    <property type="gene ID" value="AUR62040280"/>
</dbReference>